<protein>
    <submittedName>
        <fullName evidence="9">2632_t:CDS:1</fullName>
    </submittedName>
</protein>
<evidence type="ECO:0000313" key="10">
    <source>
        <dbReference type="Proteomes" id="UP000789831"/>
    </source>
</evidence>
<name>A0A9N8VVF5_9GLOM</name>
<dbReference type="PANTHER" id="PTHR24058">
    <property type="entry name" value="DUAL SPECIFICITY PROTEIN KINASE"/>
    <property type="match status" value="1"/>
</dbReference>
<organism evidence="9 10">
    <name type="scientific">Ambispora gerdemannii</name>
    <dbReference type="NCBI Taxonomy" id="144530"/>
    <lineage>
        <taxon>Eukaryota</taxon>
        <taxon>Fungi</taxon>
        <taxon>Fungi incertae sedis</taxon>
        <taxon>Mucoromycota</taxon>
        <taxon>Glomeromycotina</taxon>
        <taxon>Glomeromycetes</taxon>
        <taxon>Archaeosporales</taxon>
        <taxon>Ambisporaceae</taxon>
        <taxon>Ambispora</taxon>
    </lineage>
</organism>
<feature type="binding site" evidence="6">
    <location>
        <position position="62"/>
    </location>
    <ligand>
        <name>ATP</name>
        <dbReference type="ChEBI" id="CHEBI:30616"/>
    </ligand>
</feature>
<keyword evidence="3 6" id="KW-0547">Nucleotide-binding</keyword>
<dbReference type="Pfam" id="PF00069">
    <property type="entry name" value="Pkinase"/>
    <property type="match status" value="1"/>
</dbReference>
<dbReference type="GO" id="GO:0004674">
    <property type="term" value="F:protein serine/threonine kinase activity"/>
    <property type="evidence" value="ECO:0007669"/>
    <property type="project" value="UniProtKB-KW"/>
</dbReference>
<dbReference type="Gene3D" id="1.10.510.10">
    <property type="entry name" value="Transferase(Phosphotransferase) domain 1"/>
    <property type="match status" value="1"/>
</dbReference>
<dbReference type="PROSITE" id="PS00108">
    <property type="entry name" value="PROTEIN_KINASE_ST"/>
    <property type="match status" value="1"/>
</dbReference>
<dbReference type="Proteomes" id="UP000789831">
    <property type="component" value="Unassembled WGS sequence"/>
</dbReference>
<evidence type="ECO:0000256" key="6">
    <source>
        <dbReference type="PROSITE-ProRule" id="PRU10141"/>
    </source>
</evidence>
<comment type="caution">
    <text evidence="9">The sequence shown here is derived from an EMBL/GenBank/DDBJ whole genome shotgun (WGS) entry which is preliminary data.</text>
</comment>
<proteinExistence type="inferred from homology"/>
<comment type="similarity">
    <text evidence="7">Belongs to the protein kinase superfamily.</text>
</comment>
<evidence type="ECO:0000259" key="8">
    <source>
        <dbReference type="PROSITE" id="PS50011"/>
    </source>
</evidence>
<keyword evidence="10" id="KW-1185">Reference proteome</keyword>
<feature type="domain" description="Protein kinase" evidence="8">
    <location>
        <begin position="31"/>
        <end position="246"/>
    </location>
</feature>
<keyword evidence="4" id="KW-0418">Kinase</keyword>
<dbReference type="SMART" id="SM00220">
    <property type="entry name" value="S_TKc"/>
    <property type="match status" value="1"/>
</dbReference>
<dbReference type="PROSITE" id="PS00107">
    <property type="entry name" value="PROTEIN_KINASE_ATP"/>
    <property type="match status" value="1"/>
</dbReference>
<evidence type="ECO:0000313" key="9">
    <source>
        <dbReference type="EMBL" id="CAG8463871.1"/>
    </source>
</evidence>
<dbReference type="SUPFAM" id="SSF56112">
    <property type="entry name" value="Protein kinase-like (PK-like)"/>
    <property type="match status" value="1"/>
</dbReference>
<keyword evidence="2" id="KW-0808">Transferase</keyword>
<dbReference type="EMBL" id="CAJVPL010000197">
    <property type="protein sequence ID" value="CAG8463871.1"/>
    <property type="molecule type" value="Genomic_DNA"/>
</dbReference>
<keyword evidence="5 6" id="KW-0067">ATP-binding</keyword>
<sequence>MSTFEHIICLYVCGSVALGPELSWPLLASRYRVLRVIGRGTFSRTLCAEDTYFPGRPLVAIKMMATKFNSIGIQECKILRYLNASDVNNSIPVVKIFNTFVFEQHFCLVFEYLEGGMLTTVPRNQSEHTRLHVIRKFACQILSALMYLQKMGILHADLKPDNILLDSGNSSALKIIDFGNAMNLDDVPIYFKTFEIQNPLYRAPEVLLGIPFGSAIDMWSLEDILLETTTAEGQEDPLLEARSVSI</sequence>
<gene>
    <name evidence="9" type="ORF">AGERDE_LOCUS2394</name>
</gene>
<evidence type="ECO:0000256" key="1">
    <source>
        <dbReference type="ARBA" id="ARBA00022527"/>
    </source>
</evidence>
<accession>A0A9N8VVF5</accession>
<keyword evidence="1 7" id="KW-0723">Serine/threonine-protein kinase</keyword>
<dbReference type="GO" id="GO:0005524">
    <property type="term" value="F:ATP binding"/>
    <property type="evidence" value="ECO:0007669"/>
    <property type="project" value="UniProtKB-UniRule"/>
</dbReference>
<dbReference type="InterPro" id="IPR017441">
    <property type="entry name" value="Protein_kinase_ATP_BS"/>
</dbReference>
<evidence type="ECO:0000256" key="4">
    <source>
        <dbReference type="ARBA" id="ARBA00022777"/>
    </source>
</evidence>
<dbReference type="InterPro" id="IPR008271">
    <property type="entry name" value="Ser/Thr_kinase_AS"/>
</dbReference>
<dbReference type="InterPro" id="IPR011009">
    <property type="entry name" value="Kinase-like_dom_sf"/>
</dbReference>
<evidence type="ECO:0000256" key="7">
    <source>
        <dbReference type="RuleBase" id="RU000304"/>
    </source>
</evidence>
<dbReference type="PANTHER" id="PTHR24058:SF130">
    <property type="entry name" value="SERINE_THREONINE PROTEIN KINASES-RELATED"/>
    <property type="match status" value="1"/>
</dbReference>
<dbReference type="InterPro" id="IPR050494">
    <property type="entry name" value="Ser_Thr_dual-spec_kinase"/>
</dbReference>
<dbReference type="PROSITE" id="PS50011">
    <property type="entry name" value="PROTEIN_KINASE_DOM"/>
    <property type="match status" value="1"/>
</dbReference>
<reference evidence="9" key="1">
    <citation type="submission" date="2021-06" db="EMBL/GenBank/DDBJ databases">
        <authorList>
            <person name="Kallberg Y."/>
            <person name="Tangrot J."/>
            <person name="Rosling A."/>
        </authorList>
    </citation>
    <scope>NUCLEOTIDE SEQUENCE</scope>
    <source>
        <strain evidence="9">MT106</strain>
    </source>
</reference>
<dbReference type="InterPro" id="IPR000719">
    <property type="entry name" value="Prot_kinase_dom"/>
</dbReference>
<evidence type="ECO:0000256" key="2">
    <source>
        <dbReference type="ARBA" id="ARBA00022679"/>
    </source>
</evidence>
<dbReference type="AlphaFoldDB" id="A0A9N8VVF5"/>
<dbReference type="OrthoDB" id="9332038at2759"/>
<evidence type="ECO:0000256" key="5">
    <source>
        <dbReference type="ARBA" id="ARBA00022840"/>
    </source>
</evidence>
<evidence type="ECO:0000256" key="3">
    <source>
        <dbReference type="ARBA" id="ARBA00022741"/>
    </source>
</evidence>